<evidence type="ECO:0000256" key="2">
    <source>
        <dbReference type="ARBA" id="ARBA00004377"/>
    </source>
</evidence>
<evidence type="ECO:0000256" key="12">
    <source>
        <dbReference type="RuleBase" id="RU363101"/>
    </source>
</evidence>
<comment type="function">
    <text evidence="1 12">Required for the export of heme to the periplasm for the biogenesis of c-type cytochromes.</text>
</comment>
<dbReference type="NCBIfam" id="TIGR03141">
    <property type="entry name" value="cytochro_ccmD"/>
    <property type="match status" value="1"/>
</dbReference>
<feature type="transmembrane region" description="Helical" evidence="12">
    <location>
        <begin position="15"/>
        <end position="35"/>
    </location>
</feature>
<evidence type="ECO:0000256" key="6">
    <source>
        <dbReference type="ARBA" id="ARBA00022475"/>
    </source>
</evidence>
<comment type="caution">
    <text evidence="13">The sequence shown here is derived from an EMBL/GenBank/DDBJ whole genome shotgun (WGS) entry which is preliminary data.</text>
</comment>
<evidence type="ECO:0000256" key="11">
    <source>
        <dbReference type="ARBA" id="ARBA00023136"/>
    </source>
</evidence>
<gene>
    <name evidence="13" type="ORF">ADS77_08590</name>
</gene>
<evidence type="ECO:0000256" key="10">
    <source>
        <dbReference type="ARBA" id="ARBA00022989"/>
    </source>
</evidence>
<keyword evidence="8 12" id="KW-0812">Transmembrane</keyword>
<evidence type="ECO:0000256" key="8">
    <source>
        <dbReference type="ARBA" id="ARBA00022692"/>
    </source>
</evidence>
<dbReference type="EMBL" id="LHPH01000007">
    <property type="protein sequence ID" value="KPH63953.1"/>
    <property type="molecule type" value="Genomic_DNA"/>
</dbReference>
<dbReference type="PATRIC" id="fig|187330.3.peg.3758"/>
<dbReference type="GO" id="GO:0017004">
    <property type="term" value="P:cytochrome complex assembly"/>
    <property type="evidence" value="ECO:0007669"/>
    <property type="project" value="UniProtKB-KW"/>
</dbReference>
<protein>
    <recommendedName>
        <fullName evidence="4 12">Heme exporter protein D</fullName>
    </recommendedName>
</protein>
<dbReference type="PANTHER" id="PTHR37531">
    <property type="entry name" value="HEME EXPORTER PROTEIN D"/>
    <property type="match status" value="1"/>
</dbReference>
<keyword evidence="9 12" id="KW-0201">Cytochrome c-type biogenesis</keyword>
<evidence type="ECO:0000256" key="4">
    <source>
        <dbReference type="ARBA" id="ARBA00016461"/>
    </source>
</evidence>
<dbReference type="GO" id="GO:0005886">
    <property type="term" value="C:plasma membrane"/>
    <property type="evidence" value="ECO:0007669"/>
    <property type="project" value="UniProtKB-SubCell"/>
</dbReference>
<evidence type="ECO:0000313" key="14">
    <source>
        <dbReference type="Proteomes" id="UP000037848"/>
    </source>
</evidence>
<evidence type="ECO:0000256" key="9">
    <source>
        <dbReference type="ARBA" id="ARBA00022748"/>
    </source>
</evidence>
<dbReference type="Pfam" id="PF04995">
    <property type="entry name" value="CcmD"/>
    <property type="match status" value="1"/>
</dbReference>
<keyword evidence="6 12" id="KW-1003">Cell membrane</keyword>
<dbReference type="RefSeq" id="WP_054453897.1">
    <property type="nucleotide sequence ID" value="NZ_LHPH01000007.1"/>
</dbReference>
<dbReference type="Proteomes" id="UP000037848">
    <property type="component" value="Unassembled WGS sequence"/>
</dbReference>
<name>A0A0N1EQ74_9GAMM</name>
<accession>A0A0N1EQ74</accession>
<keyword evidence="7 12" id="KW-0997">Cell inner membrane</keyword>
<evidence type="ECO:0000256" key="5">
    <source>
        <dbReference type="ARBA" id="ARBA00022448"/>
    </source>
</evidence>
<dbReference type="GO" id="GO:0015886">
    <property type="term" value="P:heme transport"/>
    <property type="evidence" value="ECO:0007669"/>
    <property type="project" value="InterPro"/>
</dbReference>
<organism evidence="13 14">
    <name type="scientific">Pseudoalteromonas porphyrae</name>
    <dbReference type="NCBI Taxonomy" id="187330"/>
    <lineage>
        <taxon>Bacteria</taxon>
        <taxon>Pseudomonadati</taxon>
        <taxon>Pseudomonadota</taxon>
        <taxon>Gammaproteobacteria</taxon>
        <taxon>Alteromonadales</taxon>
        <taxon>Pseudoalteromonadaceae</taxon>
        <taxon>Pseudoalteromonas</taxon>
    </lineage>
</organism>
<keyword evidence="5 12" id="KW-0813">Transport</keyword>
<comment type="subcellular location">
    <subcellularLocation>
        <location evidence="2 12">Cell inner membrane</location>
        <topology evidence="2 12">Single-pass membrane protein</topology>
    </subcellularLocation>
</comment>
<dbReference type="InterPro" id="IPR007078">
    <property type="entry name" value="Haem_export_protD_CcmD"/>
</dbReference>
<proteinExistence type="inferred from homology"/>
<dbReference type="PANTHER" id="PTHR37531:SF1">
    <property type="entry name" value="HEME EXPORTER PROTEIN D"/>
    <property type="match status" value="1"/>
</dbReference>
<dbReference type="InterPro" id="IPR052075">
    <property type="entry name" value="Heme_exporter_D"/>
</dbReference>
<sequence length="67" mass="7578">MQFDSFSDFIAMGGYGFYVWLSFGSCALILIGILLSSLNDTKRILSSVQQQVDREARIKQAKQEQQV</sequence>
<keyword evidence="14" id="KW-1185">Reference proteome</keyword>
<reference evidence="13 14" key="1">
    <citation type="submission" date="2015-08" db="EMBL/GenBank/DDBJ databases">
        <title>Draft Genome Sequence of Pseudoalteromonas porphyrae UCD-SED14.</title>
        <authorList>
            <person name="Coil D.A."/>
            <person name="Jospin G."/>
            <person name="Lee R.D."/>
            <person name="Eisen J.A."/>
        </authorList>
    </citation>
    <scope>NUCLEOTIDE SEQUENCE [LARGE SCALE GENOMIC DNA]</scope>
    <source>
        <strain evidence="13 14">UCD-SED14</strain>
    </source>
</reference>
<dbReference type="GO" id="GO:1903607">
    <property type="term" value="P:cytochrome c biosynthetic process"/>
    <property type="evidence" value="ECO:0007669"/>
    <property type="project" value="TreeGrafter"/>
</dbReference>
<evidence type="ECO:0000256" key="1">
    <source>
        <dbReference type="ARBA" id="ARBA00002442"/>
    </source>
</evidence>
<comment type="similarity">
    <text evidence="3 12">Belongs to the CcmD/CycX/HelD family.</text>
</comment>
<evidence type="ECO:0000256" key="3">
    <source>
        <dbReference type="ARBA" id="ARBA00008741"/>
    </source>
</evidence>
<dbReference type="AlphaFoldDB" id="A0A0N1EQ74"/>
<evidence type="ECO:0000313" key="13">
    <source>
        <dbReference type="EMBL" id="KPH63953.1"/>
    </source>
</evidence>
<evidence type="ECO:0000256" key="7">
    <source>
        <dbReference type="ARBA" id="ARBA00022519"/>
    </source>
</evidence>
<dbReference type="STRING" id="187330.AMS58_01690"/>
<keyword evidence="10 12" id="KW-1133">Transmembrane helix</keyword>
<keyword evidence="11 12" id="KW-0472">Membrane</keyword>